<dbReference type="RefSeq" id="XP_038055678.1">
    <property type="nucleotide sequence ID" value="XM_038199750.1"/>
</dbReference>
<feature type="compositionally biased region" description="Polar residues" evidence="4">
    <location>
        <begin position="694"/>
        <end position="704"/>
    </location>
</feature>
<feature type="compositionally biased region" description="Polar residues" evidence="4">
    <location>
        <begin position="985"/>
        <end position="1022"/>
    </location>
</feature>
<feature type="transmembrane region" description="Helical" evidence="5">
    <location>
        <begin position="588"/>
        <end position="609"/>
    </location>
</feature>
<name>A0A913ZVH5_PATMI</name>
<dbReference type="CDD" id="cd00041">
    <property type="entry name" value="CUB"/>
    <property type="match status" value="1"/>
</dbReference>
<dbReference type="GeneID" id="119727721"/>
<dbReference type="InterPro" id="IPR038877">
    <property type="entry name" value="THSD1"/>
</dbReference>
<dbReference type="InterPro" id="IPR000884">
    <property type="entry name" value="TSP1_rpt"/>
</dbReference>
<dbReference type="OMA" id="IEYKVYS"/>
<dbReference type="Gene3D" id="2.20.100.10">
    <property type="entry name" value="Thrombospondin type-1 (TSP1) repeat"/>
    <property type="match status" value="1"/>
</dbReference>
<accession>A0A913ZVH5</accession>
<dbReference type="SMART" id="SM00209">
    <property type="entry name" value="TSP1"/>
    <property type="match status" value="1"/>
</dbReference>
<feature type="compositionally biased region" description="Basic and acidic residues" evidence="4">
    <location>
        <begin position="799"/>
        <end position="852"/>
    </location>
</feature>
<feature type="region of interest" description="Disordered" evidence="4">
    <location>
        <begin position="983"/>
        <end position="1118"/>
    </location>
</feature>
<feature type="compositionally biased region" description="Basic residues" evidence="4">
    <location>
        <begin position="1209"/>
        <end position="1220"/>
    </location>
</feature>
<feature type="region of interest" description="Disordered" evidence="4">
    <location>
        <begin position="617"/>
        <end position="668"/>
    </location>
</feature>
<evidence type="ECO:0000256" key="2">
    <source>
        <dbReference type="ARBA" id="ARBA00023157"/>
    </source>
</evidence>
<dbReference type="FunFam" id="2.20.100.10:FF:000007">
    <property type="entry name" value="Thrombospondin 1"/>
    <property type="match status" value="1"/>
</dbReference>
<feature type="signal peptide" evidence="6">
    <location>
        <begin position="1"/>
        <end position="26"/>
    </location>
</feature>
<feature type="region of interest" description="Disordered" evidence="4">
    <location>
        <begin position="694"/>
        <end position="724"/>
    </location>
</feature>
<evidence type="ECO:0000259" key="7">
    <source>
        <dbReference type="PROSITE" id="PS01180"/>
    </source>
</evidence>
<feature type="chain" id="PRO_5038275650" description="CUB domain-containing protein" evidence="6">
    <location>
        <begin position="27"/>
        <end position="1226"/>
    </location>
</feature>
<dbReference type="InterPro" id="IPR035914">
    <property type="entry name" value="Sperma_CUB_dom_sf"/>
</dbReference>
<feature type="compositionally biased region" description="Polar residues" evidence="4">
    <location>
        <begin position="1032"/>
        <end position="1041"/>
    </location>
</feature>
<feature type="compositionally biased region" description="Basic and acidic residues" evidence="4">
    <location>
        <begin position="1108"/>
        <end position="1118"/>
    </location>
</feature>
<dbReference type="SMART" id="SM00042">
    <property type="entry name" value="CUB"/>
    <property type="match status" value="1"/>
</dbReference>
<dbReference type="Gene3D" id="2.60.120.290">
    <property type="entry name" value="Spermadhesin, CUB domain"/>
    <property type="match status" value="1"/>
</dbReference>
<comment type="caution">
    <text evidence="3">Lacks conserved residue(s) required for the propagation of feature annotation.</text>
</comment>
<dbReference type="InterPro" id="IPR036383">
    <property type="entry name" value="TSP1_rpt_sf"/>
</dbReference>
<evidence type="ECO:0000256" key="5">
    <source>
        <dbReference type="SAM" id="Phobius"/>
    </source>
</evidence>
<dbReference type="RefSeq" id="XP_038055676.1">
    <property type="nucleotide sequence ID" value="XM_038199748.1"/>
</dbReference>
<dbReference type="InterPro" id="IPR000859">
    <property type="entry name" value="CUB_dom"/>
</dbReference>
<dbReference type="EnsemblMetazoa" id="XM_038199750.1">
    <property type="protein sequence ID" value="XP_038055678.1"/>
    <property type="gene ID" value="LOC119727721"/>
</dbReference>
<dbReference type="SUPFAM" id="SSF49854">
    <property type="entry name" value="Spermadhesin, CUB domain"/>
    <property type="match status" value="1"/>
</dbReference>
<feature type="domain" description="CUB" evidence="7">
    <location>
        <begin position="429"/>
        <end position="556"/>
    </location>
</feature>
<dbReference type="OrthoDB" id="446173at2759"/>
<evidence type="ECO:0000256" key="3">
    <source>
        <dbReference type="PROSITE-ProRule" id="PRU00059"/>
    </source>
</evidence>
<dbReference type="PROSITE" id="PS01180">
    <property type="entry name" value="CUB"/>
    <property type="match status" value="1"/>
</dbReference>
<dbReference type="InterPro" id="IPR056217">
    <property type="entry name" value="THSD1_N"/>
</dbReference>
<proteinExistence type="predicted"/>
<dbReference type="PROSITE" id="PS50092">
    <property type="entry name" value="TSP1"/>
    <property type="match status" value="1"/>
</dbReference>
<keyword evidence="1" id="KW-0677">Repeat</keyword>
<organism evidence="8 9">
    <name type="scientific">Patiria miniata</name>
    <name type="common">Bat star</name>
    <name type="synonym">Asterina miniata</name>
    <dbReference type="NCBI Taxonomy" id="46514"/>
    <lineage>
        <taxon>Eukaryota</taxon>
        <taxon>Metazoa</taxon>
        <taxon>Echinodermata</taxon>
        <taxon>Eleutherozoa</taxon>
        <taxon>Asterozoa</taxon>
        <taxon>Asteroidea</taxon>
        <taxon>Valvatacea</taxon>
        <taxon>Valvatida</taxon>
        <taxon>Asterinidae</taxon>
        <taxon>Patiria</taxon>
    </lineage>
</organism>
<dbReference type="PANTHER" id="PTHR16311:SF3">
    <property type="entry name" value="THROMBOSPONDIN TYPE-1 DOMAIN-CONTAINING PROTEIN 1"/>
    <property type="match status" value="1"/>
</dbReference>
<evidence type="ECO:0000313" key="9">
    <source>
        <dbReference type="Proteomes" id="UP000887568"/>
    </source>
</evidence>
<dbReference type="PANTHER" id="PTHR16311">
    <property type="entry name" value="THROMBOSPONDIN TYPE I DOMAIN-CONTAINING 1"/>
    <property type="match status" value="1"/>
</dbReference>
<feature type="region of interest" description="Disordered" evidence="4">
    <location>
        <begin position="1183"/>
        <end position="1226"/>
    </location>
</feature>
<evidence type="ECO:0000256" key="4">
    <source>
        <dbReference type="SAM" id="MobiDB-lite"/>
    </source>
</evidence>
<protein>
    <recommendedName>
        <fullName evidence="7">CUB domain-containing protein</fullName>
    </recommendedName>
</protein>
<dbReference type="GO" id="GO:0071944">
    <property type="term" value="C:cell periphery"/>
    <property type="evidence" value="ECO:0007669"/>
    <property type="project" value="TreeGrafter"/>
</dbReference>
<keyword evidence="5" id="KW-0472">Membrane</keyword>
<feature type="region of interest" description="Disordered" evidence="4">
    <location>
        <begin position="929"/>
        <end position="965"/>
    </location>
</feature>
<dbReference type="Pfam" id="PF00431">
    <property type="entry name" value="CUB"/>
    <property type="match status" value="1"/>
</dbReference>
<feature type="compositionally biased region" description="Low complexity" evidence="4">
    <location>
        <begin position="647"/>
        <end position="658"/>
    </location>
</feature>
<keyword evidence="9" id="KW-1185">Reference proteome</keyword>
<reference evidence="8" key="1">
    <citation type="submission" date="2022-11" db="UniProtKB">
        <authorList>
            <consortium name="EnsemblMetazoa"/>
        </authorList>
    </citation>
    <scope>IDENTIFICATION</scope>
</reference>
<feature type="compositionally biased region" description="Basic and acidic residues" evidence="4">
    <location>
        <begin position="753"/>
        <end position="762"/>
    </location>
</feature>
<feature type="compositionally biased region" description="Basic and acidic residues" evidence="4">
    <location>
        <begin position="1062"/>
        <end position="1077"/>
    </location>
</feature>
<evidence type="ECO:0000256" key="6">
    <source>
        <dbReference type="SAM" id="SignalP"/>
    </source>
</evidence>
<dbReference type="AlphaFoldDB" id="A0A913ZVH5"/>
<feature type="region of interest" description="Disordered" evidence="4">
    <location>
        <begin position="1130"/>
        <end position="1164"/>
    </location>
</feature>
<keyword evidence="5" id="KW-1133">Transmembrane helix</keyword>
<keyword evidence="6" id="KW-0732">Signal</keyword>
<evidence type="ECO:0000256" key="1">
    <source>
        <dbReference type="ARBA" id="ARBA00022737"/>
    </source>
</evidence>
<keyword evidence="5" id="KW-0812">Transmembrane</keyword>
<dbReference type="Pfam" id="PF24306">
    <property type="entry name" value="THSD1_N"/>
    <property type="match status" value="1"/>
</dbReference>
<dbReference type="SUPFAM" id="SSF82895">
    <property type="entry name" value="TSP-1 type 1 repeat"/>
    <property type="match status" value="1"/>
</dbReference>
<dbReference type="Pfam" id="PF00090">
    <property type="entry name" value="TSP_1"/>
    <property type="match status" value="1"/>
</dbReference>
<sequence>MPAGLPPWKAVWLLVLLLLVIRLGSCARRHRLWVPLDHLALSGDVTVEFQQPREDLSSYGVLELRDLSGQDAHRTEKALPSWPNGNVSFECSYFDHAGEFEVRMLRESGGEVLVTSSVINVAWPLVTLMAPRTHVALVGGIAVTVTTTANLCMDMQYNRYENSVVLLYHDVNRTLSDTEMVTFGHGTVVEERVVGYLTALHLEQFECHSLDRAGIYSFIFCSSYRRSILGASQQIEVTWSGSYRVSFPRETVFPCPDRSTVEVGFDAPSCRGDRDKIRVYAETGRFELRPTGALEYITEVTVTGALVTFDCYHFSREHVGYCFVYVSTARSGAVDAHRDKILCVPVDAIGPPVDGSWSDWSDWGACTVTCGQGQRNRYRLCNNPPAANGGALCVGETIMSQLCNYGVCPVPKDPPDTVTQPSVLPGCTCGCTLRSNPTGVIASSPYDCTVPSTGDATGGGAAPESPSEGLVLTWLVLVPGDAKRVRLEFSTFNLHLQQEWMRIRDGGDDKAKVLAYHTGSRLPAVVESTANRLYIEYKVYPGGEPDRGFRARYTSLDGGISPTTPLAAGSTGDEAASGLNLGSINNTVMLVGIFLCAAIIIISIVITVFTGCKKTKSPTEIELRPNPGPGSSVASASGQRPWGPPGHSCSSQSEMSHQSAKRGRPDGHLADRSQLYMVQDEGLAYLPESNVSLSSPYHTHSSDTIGMRRPPKIPEEKLPSPYHPHRKDFIQMERLRKVGLPYHIGTGSSQSELSRHSGKTDKNTTTLATKTPEHLAMRGYSAAGSQASFEQKYGSLPRSDTRSDHRQSDHRHSDQRHSDHRHSDNRHSDNRHSDHRSDHHHSDHRSDHRSEQGFDSNLPCVNREGQLTPLGMALSRNQNVNQNEFRTPEGLPNIPEGQPTPQNHVSNVWPPAPNEGRTVAEINRITHGNRKKSTHGENSVHPVGVQKPLVNGESPTGQRPRKLPLTPRQAFFDDAESLGVVTPMTDISSKDNMQIRSPRSTFSPKKNEVVSISNRGMTSPLSSPGEGAPGYTGSSKRNNPGANGRSKRKKMPHSSSARKTRKSEGKRTSSGDEDGRTAAKLALYSTAESDDASATNLLSEPSSPVRIPELDKKQNTDRLKSVFISDESLAKTFSGGESSRSGMTPRTPRRLPNTPPSGFSPTSSKLKSVLVYSDFSIDQDEPEYDDFIPNLPGTFFENQTPLPTGLSPARKKNLPLKKTAHSASAV</sequence>
<dbReference type="Proteomes" id="UP000887568">
    <property type="component" value="Unplaced"/>
</dbReference>
<feature type="compositionally biased region" description="Basic residues" evidence="4">
    <location>
        <begin position="1045"/>
        <end position="1061"/>
    </location>
</feature>
<evidence type="ECO:0000313" key="8">
    <source>
        <dbReference type="EnsemblMetazoa" id="XP_038055678.1"/>
    </source>
</evidence>
<feature type="compositionally biased region" description="Polar residues" evidence="4">
    <location>
        <begin position="1092"/>
        <end position="1102"/>
    </location>
</feature>
<dbReference type="RefSeq" id="XP_038055677.1">
    <property type="nucleotide sequence ID" value="XM_038199749.1"/>
</dbReference>
<feature type="compositionally biased region" description="Low complexity" evidence="4">
    <location>
        <begin position="629"/>
        <end position="638"/>
    </location>
</feature>
<dbReference type="EnsemblMetazoa" id="XM_038199748.1">
    <property type="protein sequence ID" value="XP_038055676.1"/>
    <property type="gene ID" value="LOC119727721"/>
</dbReference>
<keyword evidence="2" id="KW-1015">Disulfide bond</keyword>
<feature type="region of interest" description="Disordered" evidence="4">
    <location>
        <begin position="742"/>
        <end position="863"/>
    </location>
</feature>
<dbReference type="EnsemblMetazoa" id="XM_038199749.1">
    <property type="protein sequence ID" value="XP_038055677.1"/>
    <property type="gene ID" value="LOC119727721"/>
</dbReference>